<comment type="caution">
    <text evidence="1">The sequence shown here is derived from an EMBL/GenBank/DDBJ whole genome shotgun (WGS) entry which is preliminary data.</text>
</comment>
<reference evidence="1 2" key="1">
    <citation type="submission" date="2013-06" db="EMBL/GenBank/DDBJ databases">
        <authorList>
            <person name="Weinstock G."/>
            <person name="Sodergren E."/>
            <person name="Lobos E.A."/>
            <person name="Fulton L."/>
            <person name="Fulton R."/>
            <person name="Courtney L."/>
            <person name="Fronick C."/>
            <person name="O'Laughlin M."/>
            <person name="Godfrey J."/>
            <person name="Wilson R.M."/>
            <person name="Miner T."/>
            <person name="Farmer C."/>
            <person name="Delehaunty K."/>
            <person name="Cordes M."/>
            <person name="Minx P."/>
            <person name="Tomlinson C."/>
            <person name="Chen J."/>
            <person name="Wollam A."/>
            <person name="Pepin K.H."/>
            <person name="Bhonagiri V."/>
            <person name="Zhang X."/>
            <person name="Warren W."/>
            <person name="Mitreva M."/>
            <person name="Mardis E.R."/>
            <person name="Wilson R.K."/>
        </authorList>
    </citation>
    <scope>NUCLEOTIDE SEQUENCE [LARGE SCALE GENOMIC DNA]</scope>
    <source>
        <strain evidence="1 2">JCP7719</strain>
    </source>
</reference>
<evidence type="ECO:0000313" key="1">
    <source>
        <dbReference type="EMBL" id="EPI51352.1"/>
    </source>
</evidence>
<name>S4GZ65_9BIFI</name>
<proteinExistence type="predicted"/>
<dbReference type="AlphaFoldDB" id="S4GZ65"/>
<dbReference type="EMBL" id="ATJO01000021">
    <property type="protein sequence ID" value="EPI51352.1"/>
    <property type="molecule type" value="Genomic_DNA"/>
</dbReference>
<dbReference type="Proteomes" id="UP000014601">
    <property type="component" value="Unassembled WGS sequence"/>
</dbReference>
<organism evidence="1 2">
    <name type="scientific">Gardnerella pickettii JCP7719</name>
    <dbReference type="NCBI Taxonomy" id="1261061"/>
    <lineage>
        <taxon>Bacteria</taxon>
        <taxon>Bacillati</taxon>
        <taxon>Actinomycetota</taxon>
        <taxon>Actinomycetes</taxon>
        <taxon>Bifidobacteriales</taxon>
        <taxon>Bifidobacteriaceae</taxon>
        <taxon>Gardnerella</taxon>
        <taxon>Gardnerella pickettii</taxon>
    </lineage>
</organism>
<gene>
    <name evidence="1" type="ORF">HMPREF1576_00389</name>
</gene>
<sequence>MELTMRRNNKYKGMRILTASTIIAAMSLLSVYPISALAVTPPHQQK</sequence>
<dbReference type="HOGENOM" id="CLU_3184138_0_0_11"/>
<accession>S4GZ65</accession>
<evidence type="ECO:0000313" key="2">
    <source>
        <dbReference type="Proteomes" id="UP000014601"/>
    </source>
</evidence>
<protein>
    <submittedName>
        <fullName evidence="1">Uncharacterized protein</fullName>
    </submittedName>
</protein>